<name>C4XTY7_SOLM1</name>
<dbReference type="Proteomes" id="UP000009071">
    <property type="component" value="Chromosome"/>
</dbReference>
<dbReference type="eggNOG" id="COG1396">
    <property type="taxonomic scope" value="Bacteria"/>
</dbReference>
<dbReference type="PANTHER" id="PTHR35010">
    <property type="entry name" value="BLL4672 PROTEIN-RELATED"/>
    <property type="match status" value="1"/>
</dbReference>
<dbReference type="CDD" id="cd00093">
    <property type="entry name" value="HTH_XRE"/>
    <property type="match status" value="1"/>
</dbReference>
<dbReference type="SMART" id="SM00530">
    <property type="entry name" value="HTH_XRE"/>
    <property type="match status" value="1"/>
</dbReference>
<evidence type="ECO:0000313" key="2">
    <source>
        <dbReference type="EMBL" id="BAH73652.1"/>
    </source>
</evidence>
<keyword evidence="3" id="KW-1185">Reference proteome</keyword>
<dbReference type="KEGG" id="dma:DMR_01610"/>
<organism evidence="2 3">
    <name type="scientific">Solidesulfovibrio magneticus (strain ATCC 700980 / DSM 13731 / RS-1)</name>
    <name type="common">Desulfovibrio magneticus</name>
    <dbReference type="NCBI Taxonomy" id="573370"/>
    <lineage>
        <taxon>Bacteria</taxon>
        <taxon>Pseudomonadati</taxon>
        <taxon>Thermodesulfobacteriota</taxon>
        <taxon>Desulfovibrionia</taxon>
        <taxon>Desulfovibrionales</taxon>
        <taxon>Desulfovibrionaceae</taxon>
        <taxon>Solidesulfovibrio</taxon>
    </lineage>
</organism>
<keyword evidence="2" id="KW-0238">DNA-binding</keyword>
<dbReference type="InterPro" id="IPR001387">
    <property type="entry name" value="Cro/C1-type_HTH"/>
</dbReference>
<dbReference type="RefSeq" id="WP_012749745.1">
    <property type="nucleotide sequence ID" value="NC_012796.1"/>
</dbReference>
<dbReference type="PROSITE" id="PS50943">
    <property type="entry name" value="HTH_CROC1"/>
    <property type="match status" value="1"/>
</dbReference>
<protein>
    <submittedName>
        <fullName evidence="2">Xre family DNA-binding protein</fullName>
    </submittedName>
</protein>
<dbReference type="OrthoDB" id="9785973at2"/>
<dbReference type="GO" id="GO:0003677">
    <property type="term" value="F:DNA binding"/>
    <property type="evidence" value="ECO:0007669"/>
    <property type="project" value="UniProtKB-KW"/>
</dbReference>
<accession>C4XTY7</accession>
<dbReference type="InterPro" id="IPR010982">
    <property type="entry name" value="Lambda_DNA-bd_dom_sf"/>
</dbReference>
<dbReference type="PANTHER" id="PTHR35010:SF4">
    <property type="entry name" value="BLL5781 PROTEIN"/>
    <property type="match status" value="1"/>
</dbReference>
<proteinExistence type="predicted"/>
<evidence type="ECO:0000313" key="3">
    <source>
        <dbReference type="Proteomes" id="UP000009071"/>
    </source>
</evidence>
<evidence type="ECO:0000259" key="1">
    <source>
        <dbReference type="PROSITE" id="PS50943"/>
    </source>
</evidence>
<dbReference type="Pfam" id="PF17765">
    <property type="entry name" value="MLTR_LBD"/>
    <property type="match status" value="1"/>
</dbReference>
<dbReference type="InterPro" id="IPR041413">
    <property type="entry name" value="MLTR_LBD"/>
</dbReference>
<dbReference type="STRING" id="573370.DMR_01610"/>
<dbReference type="Gene3D" id="1.10.260.40">
    <property type="entry name" value="lambda repressor-like DNA-binding domains"/>
    <property type="match status" value="1"/>
</dbReference>
<feature type="domain" description="HTH cro/C1-type" evidence="1">
    <location>
        <begin position="18"/>
        <end position="72"/>
    </location>
</feature>
<dbReference type="Pfam" id="PF01381">
    <property type="entry name" value="HTH_3"/>
    <property type="match status" value="1"/>
</dbReference>
<dbReference type="HOGENOM" id="CLU_083309_0_0_7"/>
<reference evidence="2 3" key="1">
    <citation type="journal article" date="2009" name="Genome Res.">
        <title>Whole genome sequence of Desulfovibrio magneticus strain RS-1 revealed common gene clusters in magnetotactic bacteria.</title>
        <authorList>
            <person name="Nakazawa H."/>
            <person name="Arakaki A."/>
            <person name="Narita-Yamada S."/>
            <person name="Yashiro I."/>
            <person name="Jinno K."/>
            <person name="Aoki N."/>
            <person name="Tsuruyama A."/>
            <person name="Okamura Y."/>
            <person name="Tanikawa S."/>
            <person name="Fujita N."/>
            <person name="Takeyama H."/>
            <person name="Matsunaga T."/>
        </authorList>
    </citation>
    <scope>NUCLEOTIDE SEQUENCE [LARGE SCALE GENOMIC DNA]</scope>
    <source>
        <strain evidence="3">ATCC 700980 / DSM 13731 / RS-1</strain>
    </source>
</reference>
<gene>
    <name evidence="2" type="ordered locus">DMR_01610</name>
</gene>
<dbReference type="SUPFAM" id="SSF47413">
    <property type="entry name" value="lambda repressor-like DNA-binding domains"/>
    <property type="match status" value="1"/>
</dbReference>
<dbReference type="EMBL" id="AP010904">
    <property type="protein sequence ID" value="BAH73652.1"/>
    <property type="molecule type" value="Genomic_DNA"/>
</dbReference>
<sequence length="271" mass="30668">MNKLAVEPAEPRTVGDLIRFWRNTKKISQMDLALEVDVSTRHLSFVETGKSRPSRKLVFKIAESLKMPFRHRNALLALAGYSSEFAEESFNGEGMGIVRQALQRFLSAHDPYPAFVIDGEYNILMKNFGYERMAKSIIGEDAFSRHNNAYLLTFSCDGFCNHIESWPAVGRFMLDRLMNEAIMTKNSKVYSLYQQCLSMFSDVEEGAEQQVADLPVLSITLKCDGMLCKFFTLITTLGTPLDSTSQELRIESLCPADEATKKMFLPEGIRD</sequence>
<dbReference type="AlphaFoldDB" id="C4XTY7"/>